<keyword evidence="7 8" id="KW-0472">Membrane</keyword>
<dbReference type="GO" id="GO:0005923">
    <property type="term" value="C:bicellular tight junction"/>
    <property type="evidence" value="ECO:0000318"/>
    <property type="project" value="GO_Central"/>
</dbReference>
<dbReference type="FunFam" id="1.20.140.150:FF:000001">
    <property type="entry name" value="Claudin"/>
    <property type="match status" value="1"/>
</dbReference>
<dbReference type="AlphaFoldDB" id="F6TPW6"/>
<dbReference type="GeneTree" id="ENSGT00940000161312"/>
<feature type="transmembrane region" description="Helical" evidence="8">
    <location>
        <begin position="116"/>
        <end position="140"/>
    </location>
</feature>
<dbReference type="GO" id="GO:0005198">
    <property type="term" value="F:structural molecule activity"/>
    <property type="evidence" value="ECO:0007669"/>
    <property type="project" value="InterPro"/>
</dbReference>
<keyword evidence="4 8" id="KW-0812">Transmembrane</keyword>
<comment type="similarity">
    <text evidence="1 8">Belongs to the claudin family.</text>
</comment>
<evidence type="ECO:0000256" key="5">
    <source>
        <dbReference type="ARBA" id="ARBA00022949"/>
    </source>
</evidence>
<protein>
    <recommendedName>
        <fullName evidence="8">Claudin</fullName>
    </recommendedName>
</protein>
<keyword evidence="5 8" id="KW-0965">Cell junction</keyword>
<dbReference type="InterPro" id="IPR004031">
    <property type="entry name" value="PMP22/EMP/MP20/Claudin"/>
</dbReference>
<reference evidence="9 10" key="1">
    <citation type="journal article" date="2008" name="Nature">
        <title>Genome analysis of the platypus reveals unique signatures of evolution.</title>
        <authorList>
            <person name="Warren W.C."/>
            <person name="Hillier L.W."/>
            <person name="Marshall Graves J.A."/>
            <person name="Birney E."/>
            <person name="Ponting C.P."/>
            <person name="Grutzner F."/>
            <person name="Belov K."/>
            <person name="Miller W."/>
            <person name="Clarke L."/>
            <person name="Chinwalla A.T."/>
            <person name="Yang S.P."/>
            <person name="Heger A."/>
            <person name="Locke D.P."/>
            <person name="Miethke P."/>
            <person name="Waters P.D."/>
            <person name="Veyrunes F."/>
            <person name="Fulton L."/>
            <person name="Fulton B."/>
            <person name="Graves T."/>
            <person name="Wallis J."/>
            <person name="Puente X.S."/>
            <person name="Lopez-Otin C."/>
            <person name="Ordonez G.R."/>
            <person name="Eichler E.E."/>
            <person name="Chen L."/>
            <person name="Cheng Z."/>
            <person name="Deakin J.E."/>
            <person name="Alsop A."/>
            <person name="Thompson K."/>
            <person name="Kirby P."/>
            <person name="Papenfuss A.T."/>
            <person name="Wakefield M.J."/>
            <person name="Olender T."/>
            <person name="Lancet D."/>
            <person name="Huttley G.A."/>
            <person name="Smit A.F."/>
            <person name="Pask A."/>
            <person name="Temple-Smith P."/>
            <person name="Batzer M.A."/>
            <person name="Walker J.A."/>
            <person name="Konkel M.K."/>
            <person name="Harris R.S."/>
            <person name="Whittington C.M."/>
            <person name="Wong E.S."/>
            <person name="Gemmell N.J."/>
            <person name="Buschiazzo E."/>
            <person name="Vargas Jentzsch I.M."/>
            <person name="Merkel A."/>
            <person name="Schmitz J."/>
            <person name="Zemann A."/>
            <person name="Churakov G."/>
            <person name="Kriegs J.O."/>
            <person name="Brosius J."/>
            <person name="Murchison E.P."/>
            <person name="Sachidanandam R."/>
            <person name="Smith C."/>
            <person name="Hannon G.J."/>
            <person name="Tsend-Ayush E."/>
            <person name="McMillan D."/>
            <person name="Attenborough R."/>
            <person name="Rens W."/>
            <person name="Ferguson-Smith M."/>
            <person name="Lefevre C.M."/>
            <person name="Sharp J.A."/>
            <person name="Nicholas K.R."/>
            <person name="Ray D.A."/>
            <person name="Kube M."/>
            <person name="Reinhardt R."/>
            <person name="Pringle T.H."/>
            <person name="Taylor J."/>
            <person name="Jones R.C."/>
            <person name="Nixon B."/>
            <person name="Dacheux J.L."/>
            <person name="Niwa H."/>
            <person name="Sekita Y."/>
            <person name="Huang X."/>
            <person name="Stark A."/>
            <person name="Kheradpour P."/>
            <person name="Kellis M."/>
            <person name="Flicek P."/>
            <person name="Chen Y."/>
            <person name="Webber C."/>
            <person name="Hardison R."/>
            <person name="Nelson J."/>
            <person name="Hallsworth-Pepin K."/>
            <person name="Delehaunty K."/>
            <person name="Markovic C."/>
            <person name="Minx P."/>
            <person name="Feng Y."/>
            <person name="Kremitzki C."/>
            <person name="Mitreva M."/>
            <person name="Glasscock J."/>
            <person name="Wylie T."/>
            <person name="Wohldmann P."/>
            <person name="Thiru P."/>
            <person name="Nhan M.N."/>
            <person name="Pohl C.S."/>
            <person name="Smith S.M."/>
            <person name="Hou S."/>
            <person name="Nefedov M."/>
            <person name="de Jong P.J."/>
            <person name="Renfree M.B."/>
            <person name="Mardis E.R."/>
            <person name="Wilson R.K."/>
        </authorList>
    </citation>
    <scope>NUCLEOTIDE SEQUENCE [LARGE SCALE GENOMIC DNA]</scope>
    <source>
        <strain evidence="9 10">Glennie</strain>
    </source>
</reference>
<keyword evidence="2 8" id="KW-0796">Tight junction</keyword>
<evidence type="ECO:0000256" key="2">
    <source>
        <dbReference type="ARBA" id="ARBA00022427"/>
    </source>
</evidence>
<dbReference type="InterPro" id="IPR017974">
    <property type="entry name" value="Claudin_CS"/>
</dbReference>
<dbReference type="Pfam" id="PF00822">
    <property type="entry name" value="PMP22_Claudin"/>
    <property type="match status" value="1"/>
</dbReference>
<dbReference type="Proteomes" id="UP000002279">
    <property type="component" value="Chromosome 17"/>
</dbReference>
<dbReference type="Ensembl" id="ENSOANT00000015503.2">
    <property type="protein sequence ID" value="ENSOANP00000015500.2"/>
    <property type="gene ID" value="ENSOANG00000009769.2"/>
</dbReference>
<organism evidence="9 10">
    <name type="scientific">Ornithorhynchus anatinus</name>
    <name type="common">Duckbill platypus</name>
    <dbReference type="NCBI Taxonomy" id="9258"/>
    <lineage>
        <taxon>Eukaryota</taxon>
        <taxon>Metazoa</taxon>
        <taxon>Chordata</taxon>
        <taxon>Craniata</taxon>
        <taxon>Vertebrata</taxon>
        <taxon>Euteleostomi</taxon>
        <taxon>Mammalia</taxon>
        <taxon>Monotremata</taxon>
        <taxon>Ornithorhynchidae</taxon>
        <taxon>Ornithorhynchus</taxon>
    </lineage>
</organism>
<sequence length="235" mass="24894">MAGEAVQMLGFVLSLLGLVGTLTATVLPHWRRTAHVGTNILTAVAVLKGLWMECVWHSTGIYQCQIYRSLLALPQALQAARALMVISCLLGGLACSASVVGMRCTRCAKDTPAKNACVVCGGVLFVLAGLLCLGAVSWTAHDVVVSFYNPLVPSGMKYELGQALYLGFVSSSLTLIGGTLLCASCQREAPRVPYQLPPRGPPAAPPYLPPAALKDNYAPSLTSASRSSYRLHDYV</sequence>
<dbReference type="Gene3D" id="1.20.140.150">
    <property type="match status" value="1"/>
</dbReference>
<evidence type="ECO:0000313" key="10">
    <source>
        <dbReference type="Proteomes" id="UP000002279"/>
    </source>
</evidence>
<dbReference type="PANTHER" id="PTHR12002">
    <property type="entry name" value="CLAUDIN"/>
    <property type="match status" value="1"/>
</dbReference>
<dbReference type="PRINTS" id="PR01385">
    <property type="entry name" value="CLAUDIN14"/>
</dbReference>
<evidence type="ECO:0000256" key="6">
    <source>
        <dbReference type="ARBA" id="ARBA00022989"/>
    </source>
</evidence>
<dbReference type="STRING" id="9258.ENSOANP00000015500"/>
<accession>F6TPW6</accession>
<dbReference type="GeneID" id="100081677"/>
<dbReference type="PROSITE" id="PS01346">
    <property type="entry name" value="CLAUDIN"/>
    <property type="match status" value="1"/>
</dbReference>
<reference evidence="9" key="3">
    <citation type="submission" date="2025-09" db="UniProtKB">
        <authorList>
            <consortium name="Ensembl"/>
        </authorList>
    </citation>
    <scope>IDENTIFICATION</scope>
    <source>
        <strain evidence="9">Glennie</strain>
    </source>
</reference>
<dbReference type="GO" id="GO:0005886">
    <property type="term" value="C:plasma membrane"/>
    <property type="evidence" value="ECO:0000318"/>
    <property type="project" value="GO_Central"/>
</dbReference>
<comment type="subcellular location">
    <subcellularLocation>
        <location evidence="8">Cell junction</location>
        <location evidence="8">Tight junction</location>
    </subcellularLocation>
    <subcellularLocation>
        <location evidence="8">Cell membrane</location>
        <topology evidence="8">Multi-pass membrane protein</topology>
    </subcellularLocation>
</comment>
<dbReference type="GO" id="GO:0070830">
    <property type="term" value="P:bicellular tight junction assembly"/>
    <property type="evidence" value="ECO:0000318"/>
    <property type="project" value="GO_Central"/>
</dbReference>
<dbReference type="HOGENOM" id="CLU_076370_1_1_1"/>
<keyword evidence="6 8" id="KW-1133">Transmembrane helix</keyword>
<feature type="transmembrane region" description="Helical" evidence="8">
    <location>
        <begin position="79"/>
        <end position="104"/>
    </location>
</feature>
<dbReference type="eggNOG" id="ENOG502QR8Z">
    <property type="taxonomic scope" value="Eukaryota"/>
</dbReference>
<evidence type="ECO:0000256" key="3">
    <source>
        <dbReference type="ARBA" id="ARBA00022475"/>
    </source>
</evidence>
<dbReference type="OrthoDB" id="8749238at2759"/>
<comment type="function">
    <text evidence="8">Claudins function as major constituents of the tight junction complexes that regulate the permeability of epithelia.</text>
</comment>
<keyword evidence="3 8" id="KW-1003">Cell membrane</keyword>
<reference evidence="9" key="2">
    <citation type="submission" date="2025-08" db="UniProtKB">
        <authorList>
            <consortium name="Ensembl"/>
        </authorList>
    </citation>
    <scope>IDENTIFICATION</scope>
    <source>
        <strain evidence="9">Glennie</strain>
    </source>
</reference>
<comment type="caution">
    <text evidence="8">Lacks conserved residue(s) required for the propagation of feature annotation.</text>
</comment>
<dbReference type="InParanoid" id="F6TPW6"/>
<feature type="transmembrane region" description="Helical" evidence="8">
    <location>
        <begin position="39"/>
        <end position="59"/>
    </location>
</feature>
<evidence type="ECO:0000256" key="4">
    <source>
        <dbReference type="ARBA" id="ARBA00022692"/>
    </source>
</evidence>
<dbReference type="FunCoup" id="F6TPW6">
    <property type="interactions" value="344"/>
</dbReference>
<feature type="transmembrane region" description="Helical" evidence="8">
    <location>
        <begin position="160"/>
        <end position="183"/>
    </location>
</feature>
<evidence type="ECO:0000313" key="9">
    <source>
        <dbReference type="Ensembl" id="ENSOANP00000015500.2"/>
    </source>
</evidence>
<evidence type="ECO:0000256" key="1">
    <source>
        <dbReference type="ARBA" id="ARBA00008295"/>
    </source>
</evidence>
<dbReference type="CTD" id="23562"/>
<name>F6TPW6_ORNAN</name>
<dbReference type="RefSeq" id="XP_001512437.2">
    <property type="nucleotide sequence ID" value="XM_001512387.4"/>
</dbReference>
<dbReference type="KEGG" id="oaa:100081677"/>
<dbReference type="PRINTS" id="PR01077">
    <property type="entry name" value="CLAUDIN"/>
</dbReference>
<feature type="transmembrane region" description="Helical" evidence="8">
    <location>
        <begin position="6"/>
        <end position="27"/>
    </location>
</feature>
<gene>
    <name evidence="9" type="primary">CLDN14</name>
</gene>
<evidence type="ECO:0000256" key="8">
    <source>
        <dbReference type="RuleBase" id="RU060637"/>
    </source>
</evidence>
<dbReference type="Bgee" id="ENSOANG00000009769">
    <property type="expression patterns" value="Expressed in adult mammalian kidney and 3 other cell types or tissues"/>
</dbReference>
<dbReference type="GO" id="GO:0007155">
    <property type="term" value="P:cell adhesion"/>
    <property type="evidence" value="ECO:0000318"/>
    <property type="project" value="GO_Central"/>
</dbReference>
<proteinExistence type="inferred from homology"/>
<evidence type="ECO:0000256" key="7">
    <source>
        <dbReference type="ARBA" id="ARBA00023136"/>
    </source>
</evidence>
<keyword evidence="10" id="KW-1185">Reference proteome</keyword>
<dbReference type="InterPro" id="IPR006187">
    <property type="entry name" value="Claudin"/>
</dbReference>
<dbReference type="OMA" id="PTAYKDN"/>